<keyword evidence="6 7" id="KW-0472">Membrane</keyword>
<dbReference type="eggNOG" id="ENOG502RXTK">
    <property type="taxonomic scope" value="Eukaryota"/>
</dbReference>
<feature type="transmembrane region" description="Helical" evidence="7">
    <location>
        <begin position="169"/>
        <end position="191"/>
    </location>
</feature>
<evidence type="ECO:0000313" key="9">
    <source>
        <dbReference type="Proteomes" id="UP000189703"/>
    </source>
</evidence>
<comment type="subunit">
    <text evidence="7">Homodimer and heterodimers.</text>
</comment>
<comment type="similarity">
    <text evidence="2 7">Belongs to the Casparian strip membrane proteins (CASP) family.</text>
</comment>
<protein>
    <recommendedName>
        <fullName evidence="7">CASP-like protein</fullName>
    </recommendedName>
</protein>
<sequence>MPDWQERSKSKLEELPFPSLQPQHEVNRGISVLDFVLRLVAVAATIGSAVAMGTTNETLPFFTQFIQFKAQYNDLPSFTFFVIANAVVSAYLILSLPLSIYHIVRTTSSARGSRIILIFLDAAMMALLTAGASAAAAVVYLAHKGNARANWFAICQQFNSFCERTSASLIGSFIGIVVFVLLLILLSFMAISRR</sequence>
<evidence type="ECO:0000313" key="10">
    <source>
        <dbReference type="RefSeq" id="XP_010265175.1"/>
    </source>
</evidence>
<dbReference type="FunCoup" id="A0A1U8AR33">
    <property type="interactions" value="2"/>
</dbReference>
<feature type="transmembrane region" description="Helical" evidence="7">
    <location>
        <begin position="35"/>
        <end position="55"/>
    </location>
</feature>
<dbReference type="RefSeq" id="XP_010265175.1">
    <property type="nucleotide sequence ID" value="XM_010266873.2"/>
</dbReference>
<evidence type="ECO:0000256" key="2">
    <source>
        <dbReference type="ARBA" id="ARBA00007651"/>
    </source>
</evidence>
<dbReference type="AlphaFoldDB" id="A0A1U8AR33"/>
<keyword evidence="5 7" id="KW-1133">Transmembrane helix</keyword>
<accession>A0A1U8AR33</accession>
<dbReference type="OrthoDB" id="753675at2759"/>
<dbReference type="InterPro" id="IPR006702">
    <property type="entry name" value="CASP_dom"/>
</dbReference>
<dbReference type="InterPro" id="IPR044173">
    <property type="entry name" value="CASPL"/>
</dbReference>
<evidence type="ECO:0000256" key="4">
    <source>
        <dbReference type="ARBA" id="ARBA00022692"/>
    </source>
</evidence>
<feature type="domain" description="Casparian strip membrane protein" evidence="8">
    <location>
        <begin position="28"/>
        <end position="177"/>
    </location>
</feature>
<feature type="transmembrane region" description="Helical" evidence="7">
    <location>
        <begin position="75"/>
        <end position="94"/>
    </location>
</feature>
<feature type="transmembrane region" description="Helical" evidence="7">
    <location>
        <begin position="115"/>
        <end position="142"/>
    </location>
</feature>
<dbReference type="GeneID" id="104602987"/>
<keyword evidence="3 7" id="KW-1003">Cell membrane</keyword>
<proteinExistence type="inferred from homology"/>
<dbReference type="GO" id="GO:0005886">
    <property type="term" value="C:plasma membrane"/>
    <property type="evidence" value="ECO:0000318"/>
    <property type="project" value="GO_Central"/>
</dbReference>
<keyword evidence="4 7" id="KW-0812">Transmembrane</keyword>
<dbReference type="InterPro" id="IPR006459">
    <property type="entry name" value="CASP/CASPL"/>
</dbReference>
<dbReference type="OMA" id="VNWFAIC"/>
<name>A0A1U8AR33_NELNU</name>
<evidence type="ECO:0000256" key="7">
    <source>
        <dbReference type="RuleBase" id="RU361233"/>
    </source>
</evidence>
<dbReference type="PANTHER" id="PTHR36488">
    <property type="entry name" value="CASP-LIKE PROTEIN 1U1"/>
    <property type="match status" value="1"/>
</dbReference>
<evidence type="ECO:0000256" key="3">
    <source>
        <dbReference type="ARBA" id="ARBA00022475"/>
    </source>
</evidence>
<dbReference type="Proteomes" id="UP000189703">
    <property type="component" value="Unplaced"/>
</dbReference>
<evidence type="ECO:0000256" key="6">
    <source>
        <dbReference type="ARBA" id="ARBA00023136"/>
    </source>
</evidence>
<dbReference type="InParanoid" id="A0A1U8AR33"/>
<comment type="subcellular location">
    <subcellularLocation>
        <location evidence="1 7">Cell membrane</location>
        <topology evidence="1 7">Multi-pass membrane protein</topology>
    </subcellularLocation>
</comment>
<dbReference type="PANTHER" id="PTHR36488:SF12">
    <property type="entry name" value="CASP-LIKE PROTEIN"/>
    <property type="match status" value="1"/>
</dbReference>
<gene>
    <name evidence="10" type="primary">LOC104602987</name>
</gene>
<reference evidence="10" key="1">
    <citation type="submission" date="2025-08" db="UniProtKB">
        <authorList>
            <consortium name="RefSeq"/>
        </authorList>
    </citation>
    <scope>IDENTIFICATION</scope>
</reference>
<evidence type="ECO:0000256" key="5">
    <source>
        <dbReference type="ARBA" id="ARBA00022989"/>
    </source>
</evidence>
<keyword evidence="9" id="KW-1185">Reference proteome</keyword>
<dbReference type="KEGG" id="nnu:104602987"/>
<dbReference type="Pfam" id="PF04535">
    <property type="entry name" value="CASP_dom"/>
    <property type="match status" value="1"/>
</dbReference>
<evidence type="ECO:0000256" key="1">
    <source>
        <dbReference type="ARBA" id="ARBA00004651"/>
    </source>
</evidence>
<organism evidence="9 10">
    <name type="scientific">Nelumbo nucifera</name>
    <name type="common">Sacred lotus</name>
    <dbReference type="NCBI Taxonomy" id="4432"/>
    <lineage>
        <taxon>Eukaryota</taxon>
        <taxon>Viridiplantae</taxon>
        <taxon>Streptophyta</taxon>
        <taxon>Embryophyta</taxon>
        <taxon>Tracheophyta</taxon>
        <taxon>Spermatophyta</taxon>
        <taxon>Magnoliopsida</taxon>
        <taxon>Proteales</taxon>
        <taxon>Nelumbonaceae</taxon>
        <taxon>Nelumbo</taxon>
    </lineage>
</organism>
<evidence type="ECO:0000259" key="8">
    <source>
        <dbReference type="Pfam" id="PF04535"/>
    </source>
</evidence>
<dbReference type="NCBIfam" id="TIGR01569">
    <property type="entry name" value="A_tha_TIGR01569"/>
    <property type="match status" value="1"/>
</dbReference>